<proteinExistence type="predicted"/>
<dbReference type="Pfam" id="PF04244">
    <property type="entry name" value="DPRP"/>
    <property type="match status" value="1"/>
</dbReference>
<dbReference type="AlphaFoldDB" id="A0A0D0LPJ1"/>
<comment type="caution">
    <text evidence="1">The sequence shown here is derived from an EMBL/GenBank/DDBJ whole genome shotgun (WGS) entry which is preliminary data.</text>
</comment>
<dbReference type="InterPro" id="IPR052551">
    <property type="entry name" value="UV-DNA_repair_photolyase"/>
</dbReference>
<dbReference type="EMBL" id="JXQQ01000097">
    <property type="protein sequence ID" value="KIQ20484.1"/>
    <property type="molecule type" value="Genomic_DNA"/>
</dbReference>
<dbReference type="SUPFAM" id="SSF48173">
    <property type="entry name" value="Cryptochrome/photolyase FAD-binding domain"/>
    <property type="match status" value="1"/>
</dbReference>
<dbReference type="Gene3D" id="1.25.40.80">
    <property type="match status" value="1"/>
</dbReference>
<gene>
    <name evidence="1" type="ORF">RT97_27885</name>
</gene>
<keyword evidence="1" id="KW-0456">Lyase</keyword>
<dbReference type="OrthoDB" id="5288100at2"/>
<dbReference type="InterPro" id="IPR014729">
    <property type="entry name" value="Rossmann-like_a/b/a_fold"/>
</dbReference>
<accession>A0A0D0LPJ1</accession>
<dbReference type="Gene3D" id="1.10.579.10">
    <property type="entry name" value="DNA Cyclobutane Dipyrimidine Photolyase, subunit A, domain 3"/>
    <property type="match status" value="1"/>
</dbReference>
<dbReference type="RefSeq" id="WP_042582108.1">
    <property type="nucleotide sequence ID" value="NZ_JXQQ01000097.1"/>
</dbReference>
<protein>
    <submittedName>
        <fullName evidence="1">Deoxyribodipyrimidine photolyase</fullName>
    </submittedName>
</protein>
<organism evidence="1 2">
    <name type="scientific">Variovorax paradoxus</name>
    <dbReference type="NCBI Taxonomy" id="34073"/>
    <lineage>
        <taxon>Bacteria</taxon>
        <taxon>Pseudomonadati</taxon>
        <taxon>Pseudomonadota</taxon>
        <taxon>Betaproteobacteria</taxon>
        <taxon>Burkholderiales</taxon>
        <taxon>Comamonadaceae</taxon>
        <taxon>Variovorax</taxon>
    </lineage>
</organism>
<dbReference type="InterPro" id="IPR036134">
    <property type="entry name" value="Crypto/Photolyase_FAD-like_sf"/>
</dbReference>
<sequence>MPIRNLVVVLGDQLSLSSVAFDGFDAAQDRVWMAEVRDESEHVPSTQMRTALFLSAMRHFAEAIAARGMPIDYLKLGTHDFASIEAALTHALSHHRPHAVVMVEAGEWRLEQTIARVCQAAQVRLAVRDDLHFMASRAEFAEHAHGKRRLVMEDFYRRMRLKHEVLLDESGKPEGGQWNFDHDNRGAFGRNGPGMLPPPPSFAPDAITREVLADVQAHFGDHYGSAAQFDWPVTRGQALAAMNDFMAFRLQDFGRFQDAMWTDEPVLYHGLLSSSLNLKLLDPREVIDAAVAQWRAGVAPLESVEGFVRQILGWREFMRGVYWWRMPQLVDANALDHHEDLPGWYWTGDVGMNCMKQAIGQTLRSGHAHHIQRLMVTGNFALTFGVAPAQVHAWYLSVYVDAVEWVELPNTVGMSLYADGARFVTKPYAAGGAYIRRMSNYCDGCRYNPGTRSGEDACPMTVMYWDFVARHARMLENNPRTKVMTQNLRRFSADELAAIRRTADRMRQRPDSL</sequence>
<name>A0A0D0LPJ1_VARPD</name>
<dbReference type="Gene3D" id="3.40.50.620">
    <property type="entry name" value="HUPs"/>
    <property type="match status" value="1"/>
</dbReference>
<dbReference type="PANTHER" id="PTHR38657">
    <property type="entry name" value="SLR1343 PROTEIN"/>
    <property type="match status" value="1"/>
</dbReference>
<reference evidence="1 2" key="1">
    <citation type="submission" date="2014-12" db="EMBL/GenBank/DDBJ databases">
        <title>16Stimator: statistical estimation of ribosomal gene copy numbers from draft genome assemblies.</title>
        <authorList>
            <person name="Perisin M.A."/>
            <person name="Vetter M."/>
            <person name="Gilbert J.A."/>
            <person name="Bergelson J."/>
        </authorList>
    </citation>
    <scope>NUCLEOTIDE SEQUENCE [LARGE SCALE GENOMIC DNA]</scope>
    <source>
        <strain evidence="1 2">MEDvA23</strain>
    </source>
</reference>
<dbReference type="PANTHER" id="PTHR38657:SF1">
    <property type="entry name" value="SLR1343 PROTEIN"/>
    <property type="match status" value="1"/>
</dbReference>
<dbReference type="GO" id="GO:0016829">
    <property type="term" value="F:lyase activity"/>
    <property type="evidence" value="ECO:0007669"/>
    <property type="project" value="UniProtKB-KW"/>
</dbReference>
<evidence type="ECO:0000313" key="1">
    <source>
        <dbReference type="EMBL" id="KIQ20484.1"/>
    </source>
</evidence>
<dbReference type="InterPro" id="IPR007357">
    <property type="entry name" value="PhrB-like"/>
</dbReference>
<evidence type="ECO:0000313" key="2">
    <source>
        <dbReference type="Proteomes" id="UP000032067"/>
    </source>
</evidence>
<dbReference type="Gene3D" id="1.10.10.1710">
    <property type="entry name" value="Deoxyribodipyrimidine photolyase-related"/>
    <property type="match status" value="1"/>
</dbReference>
<dbReference type="Proteomes" id="UP000032067">
    <property type="component" value="Unassembled WGS sequence"/>
</dbReference>